<feature type="transmembrane region" description="Helical" evidence="2">
    <location>
        <begin position="1010"/>
        <end position="1032"/>
    </location>
</feature>
<dbReference type="PANTHER" id="PTHR11161">
    <property type="entry name" value="O-ACYLTRANSFERASE"/>
    <property type="match status" value="1"/>
</dbReference>
<organism evidence="4 5">
    <name type="scientific">Danaus plexippus plexippus</name>
    <dbReference type="NCBI Taxonomy" id="278856"/>
    <lineage>
        <taxon>Eukaryota</taxon>
        <taxon>Metazoa</taxon>
        <taxon>Ecdysozoa</taxon>
        <taxon>Arthropoda</taxon>
        <taxon>Hexapoda</taxon>
        <taxon>Insecta</taxon>
        <taxon>Pterygota</taxon>
        <taxon>Neoptera</taxon>
        <taxon>Endopterygota</taxon>
        <taxon>Lepidoptera</taxon>
        <taxon>Glossata</taxon>
        <taxon>Ditrysia</taxon>
        <taxon>Papilionoidea</taxon>
        <taxon>Nymphalidae</taxon>
        <taxon>Danainae</taxon>
        <taxon>Danaini</taxon>
        <taxon>Danaina</taxon>
        <taxon>Danaus</taxon>
        <taxon>Danaus</taxon>
    </lineage>
</organism>
<feature type="transmembrane region" description="Helical" evidence="2">
    <location>
        <begin position="494"/>
        <end position="512"/>
    </location>
</feature>
<dbReference type="GO" id="GO:0016747">
    <property type="term" value="F:acyltransferase activity, transferring groups other than amino-acyl groups"/>
    <property type="evidence" value="ECO:0007669"/>
    <property type="project" value="InterPro"/>
</dbReference>
<feature type="transmembrane region" description="Helical" evidence="2">
    <location>
        <begin position="881"/>
        <end position="901"/>
    </location>
</feature>
<dbReference type="EMBL" id="AGBW02013784">
    <property type="protein sequence ID" value="OWR42827.1"/>
    <property type="molecule type" value="Genomic_DNA"/>
</dbReference>
<feature type="transmembrane region" description="Helical" evidence="2">
    <location>
        <begin position="524"/>
        <end position="546"/>
    </location>
</feature>
<keyword evidence="2" id="KW-0812">Transmembrane</keyword>
<keyword evidence="2" id="KW-0472">Membrane</keyword>
<dbReference type="Proteomes" id="UP000007151">
    <property type="component" value="Unassembled WGS sequence"/>
</dbReference>
<feature type="transmembrane region" description="Helical" evidence="2">
    <location>
        <begin position="1044"/>
        <end position="1067"/>
    </location>
</feature>
<dbReference type="FunCoup" id="A0A212EMY7">
    <property type="interactions" value="2"/>
</dbReference>
<comment type="caution">
    <text evidence="4">The sequence shown here is derived from an EMBL/GenBank/DDBJ whole genome shotgun (WGS) entry which is preliminary data.</text>
</comment>
<feature type="transmembrane region" description="Helical" evidence="2">
    <location>
        <begin position="202"/>
        <end position="226"/>
    </location>
</feature>
<feature type="transmembrane region" description="Helical" evidence="2">
    <location>
        <begin position="1120"/>
        <end position="1140"/>
    </location>
</feature>
<keyword evidence="5" id="KW-1185">Reference proteome</keyword>
<feature type="compositionally biased region" description="Polar residues" evidence="1">
    <location>
        <begin position="1238"/>
        <end position="1248"/>
    </location>
</feature>
<feature type="transmembrane region" description="Helical" evidence="2">
    <location>
        <begin position="164"/>
        <end position="182"/>
    </location>
</feature>
<evidence type="ECO:0000256" key="2">
    <source>
        <dbReference type="SAM" id="Phobius"/>
    </source>
</evidence>
<evidence type="ECO:0000313" key="5">
    <source>
        <dbReference type="Proteomes" id="UP000007151"/>
    </source>
</evidence>
<dbReference type="AlphaFoldDB" id="A0A212EMY7"/>
<feature type="transmembrane region" description="Helical" evidence="2">
    <location>
        <begin position="337"/>
        <end position="358"/>
    </location>
</feature>
<feature type="transmembrane region" description="Helical" evidence="2">
    <location>
        <begin position="1161"/>
        <end position="1183"/>
    </location>
</feature>
<feature type="transmembrane region" description="Helical" evidence="2">
    <location>
        <begin position="378"/>
        <end position="402"/>
    </location>
</feature>
<feature type="transmembrane region" description="Helical" evidence="2">
    <location>
        <begin position="455"/>
        <end position="473"/>
    </location>
</feature>
<feature type="transmembrane region" description="Helical" evidence="2">
    <location>
        <begin position="921"/>
        <end position="939"/>
    </location>
</feature>
<dbReference type="PANTHER" id="PTHR11161:SF0">
    <property type="entry name" value="O-ACYLTRANSFERASE LIKE PROTEIN"/>
    <property type="match status" value="1"/>
</dbReference>
<dbReference type="InterPro" id="IPR006621">
    <property type="entry name" value="Nose-resist-to-fluoxetine_N"/>
</dbReference>
<feature type="transmembrane region" description="Helical" evidence="2">
    <location>
        <begin position="1189"/>
        <end position="1211"/>
    </location>
</feature>
<dbReference type="Pfam" id="PF01757">
    <property type="entry name" value="Acyl_transf_3"/>
    <property type="match status" value="2"/>
</dbReference>
<dbReference type="InParanoid" id="A0A212EMY7"/>
<feature type="transmembrane region" description="Helical" evidence="2">
    <location>
        <begin position="414"/>
        <end position="435"/>
    </location>
</feature>
<keyword evidence="2" id="KW-1133">Transmembrane helix</keyword>
<gene>
    <name evidence="4" type="ORF">KGM_202754</name>
</gene>
<protein>
    <recommendedName>
        <fullName evidence="3">Nose resistant-to-fluoxetine protein N-terminal domain-containing protein</fullName>
    </recommendedName>
</protein>
<feature type="transmembrane region" description="Helical" evidence="2">
    <location>
        <begin position="841"/>
        <end position="861"/>
    </location>
</feature>
<feature type="transmembrane region" description="Helical" evidence="2">
    <location>
        <begin position="982"/>
        <end position="1003"/>
    </location>
</feature>
<feature type="transmembrane region" description="Helical" evidence="2">
    <location>
        <begin position="247"/>
        <end position="265"/>
    </location>
</feature>
<feature type="domain" description="Nose resistant-to-fluoxetine protein N-terminal" evidence="3">
    <location>
        <begin position="595"/>
        <end position="762"/>
    </location>
</feature>
<dbReference type="InterPro" id="IPR052728">
    <property type="entry name" value="O2_lipid_transport_reg"/>
</dbReference>
<evidence type="ECO:0000256" key="1">
    <source>
        <dbReference type="SAM" id="MobiDB-lite"/>
    </source>
</evidence>
<sequence length="1258" mass="144608">MDLDECVKSKLREYEHMKITGFKLLDGMDTYIGDRKVGDDNPLSDINFRLALCLPKSCTTKEALNAFLFDIADRGFIYKDDFCRFANDKQWLVGDTVAVVILSFLGFIVLICTSYDIWYNIILKKDSKNYNLVLGSFSAYTNTRYVLTFNSTSNSLLCLDGIRALSMIWIIFSHSFSTQMFIMNPIDSLKYFLVQWVTSYKAILIVAGTISVDTFFMLSGLLIVYTAARKLSAQLLKNLHWFYFNRLLRMFPILALCVLLDATLFNHVADGPFWGQVAGNADRCKSFWWTALLHIQNYLNCYNLCLGHSWYLSVDVQLHILSPLILFWVLNKERTVAWSALIFAMLGILIAATAYNFMKELPSSTFMPTRTHEAMNYVVFYYTNTLTRAPPFIVGMIFGYLLHTLKGRQIKIHSVVNVFLWLCSLCGLGVILYSVNPTLQLDYSNQIADSCINSFMRPMWALGLGWIIFACVHDYGGPINWFLSLRIWKLPARLSYALYLFHYSLMVVINSTKLQPTYFTVETIVFEFISFFSLSLIVAFAATVLVDEPFANLTKLFLVLGEPAKKERILENTQESRGDYLDALDRDLHQRVLDPEQCQNQLQYIRRSDPFLSAQFVDAGLRIPKGILQGNLKDYGNYHQCLGIHQDVSEDMQIQGKFCLISVPVNLNSRKNPQSTLEFDPSLLQLPLQTKRKLEERNMYLDKMRSIFGNTIEYQRMDPNNTLPDIDFQLGICIPKVCTTEEALLFNLFNYTLEHSNMYCRLPNDKHWVTADYIAIVIFSLLGLLIILSTSYDVYYTVFSKKDPKNMNVLLSAFSAYTNTKRVISTKPQPGIIECLDGIRSLALFWVVFGHVFFIFNFFPANTIETMEWSLSYDSIMIRTALLSVDTFFLMSGILLVYTTAHKLTGCQLLKNIVPFYLNRLLRMFPVLAFVILFQVSIYNRIGDGPMWTVVLRHVQNCRTVWWSTLLHLQNFLNPEESCIPVTWYLAIDVQLHILSPIVLFWVLGRERRLAWSALFLALFLSLTASTAYIFANTFSDEGLKYFVYVYVNILTRAPPFFVGMVFGYALHLAREKKKKMPMHLHVALTAFSISLLALILYCHDKRDDPNFDNQIVKDLFQSFLRPFWAAGLGWIIYACYNGYAGPINWLLSLNLWKIPSRISYAMYLSHLSLILVIYSNALQPLYFSVQRVMFDAMGFIAIALVTSFLITIFVDLPFSNLIKLCLSLITRKRTNQNGVSNVQITNGNLPTHQIPEKKQDS</sequence>
<feature type="transmembrane region" description="Helical" evidence="2">
    <location>
        <begin position="97"/>
        <end position="118"/>
    </location>
</feature>
<accession>A0A212EMY7</accession>
<evidence type="ECO:0000259" key="3">
    <source>
        <dbReference type="SMART" id="SM00703"/>
    </source>
</evidence>
<feature type="region of interest" description="Disordered" evidence="1">
    <location>
        <begin position="1238"/>
        <end position="1258"/>
    </location>
</feature>
<dbReference type="Pfam" id="PF20146">
    <property type="entry name" value="NRF"/>
    <property type="match status" value="1"/>
</dbReference>
<feature type="transmembrane region" description="Helical" evidence="2">
    <location>
        <begin position="771"/>
        <end position="792"/>
    </location>
</feature>
<reference evidence="4 5" key="1">
    <citation type="journal article" date="2011" name="Cell">
        <title>The monarch butterfly genome yields insights into long-distance migration.</title>
        <authorList>
            <person name="Zhan S."/>
            <person name="Merlin C."/>
            <person name="Boore J.L."/>
            <person name="Reppert S.M."/>
        </authorList>
    </citation>
    <scope>NUCLEOTIDE SEQUENCE [LARGE SCALE GENOMIC DNA]</scope>
    <source>
        <strain evidence="4">F-2</strain>
    </source>
</reference>
<dbReference type="KEGG" id="dpl:KGM_202754"/>
<dbReference type="SMART" id="SM00703">
    <property type="entry name" value="NRF"/>
    <property type="match status" value="1"/>
</dbReference>
<dbReference type="InterPro" id="IPR002656">
    <property type="entry name" value="Acyl_transf_3_dom"/>
</dbReference>
<name>A0A212EMY7_DANPL</name>
<evidence type="ECO:0000313" key="4">
    <source>
        <dbReference type="EMBL" id="OWR42827.1"/>
    </source>
</evidence>
<proteinExistence type="predicted"/>
<feature type="transmembrane region" description="Helical" evidence="2">
    <location>
        <begin position="1079"/>
        <end position="1100"/>
    </location>
</feature>